<evidence type="ECO:0000256" key="3">
    <source>
        <dbReference type="ARBA" id="ARBA00022723"/>
    </source>
</evidence>
<accession>A0A8J6NZN4</accession>
<organism evidence="7 8">
    <name type="scientific">Candidatus Desulfatibia profunda</name>
    <dbReference type="NCBI Taxonomy" id="2841695"/>
    <lineage>
        <taxon>Bacteria</taxon>
        <taxon>Pseudomonadati</taxon>
        <taxon>Thermodesulfobacteriota</taxon>
        <taxon>Desulfobacteria</taxon>
        <taxon>Desulfobacterales</taxon>
        <taxon>Desulfobacterales incertae sedis</taxon>
        <taxon>Candidatus Desulfatibia</taxon>
    </lineage>
</organism>
<feature type="domain" description="Radical SAM core" evidence="6">
    <location>
        <begin position="3"/>
        <end position="89"/>
    </location>
</feature>
<evidence type="ECO:0000256" key="4">
    <source>
        <dbReference type="ARBA" id="ARBA00023004"/>
    </source>
</evidence>
<keyword evidence="2" id="KW-0949">S-adenosyl-L-methionine</keyword>
<reference evidence="7 8" key="1">
    <citation type="submission" date="2020-08" db="EMBL/GenBank/DDBJ databases">
        <title>Bridging the membrane lipid divide: bacteria of the FCB group superphylum have the potential to synthesize archaeal ether lipids.</title>
        <authorList>
            <person name="Villanueva L."/>
            <person name="Von Meijenfeldt F.A.B."/>
            <person name="Westbye A.B."/>
            <person name="Yadav S."/>
            <person name="Hopmans E.C."/>
            <person name="Dutilh B.E."/>
            <person name="Sinninghe Damste J.S."/>
        </authorList>
    </citation>
    <scope>NUCLEOTIDE SEQUENCE [LARGE SCALE GENOMIC DNA]</scope>
    <source>
        <strain evidence="7">NIOZ-UU30</strain>
    </source>
</reference>
<keyword evidence="5" id="KW-0411">Iron-sulfur</keyword>
<dbReference type="Gene3D" id="3.30.750.200">
    <property type="match status" value="1"/>
</dbReference>
<evidence type="ECO:0000256" key="1">
    <source>
        <dbReference type="ARBA" id="ARBA00001966"/>
    </source>
</evidence>
<dbReference type="GO" id="GO:0003824">
    <property type="term" value="F:catalytic activity"/>
    <property type="evidence" value="ECO:0007669"/>
    <property type="project" value="InterPro"/>
</dbReference>
<dbReference type="AlphaFoldDB" id="A0A8J6NZN4"/>
<dbReference type="GO" id="GO:0051536">
    <property type="term" value="F:iron-sulfur cluster binding"/>
    <property type="evidence" value="ECO:0007669"/>
    <property type="project" value="UniProtKB-KW"/>
</dbReference>
<proteinExistence type="predicted"/>
<dbReference type="PANTHER" id="PTHR43409:SF7">
    <property type="entry name" value="BLL1977 PROTEIN"/>
    <property type="match status" value="1"/>
</dbReference>
<dbReference type="Pfam" id="PF04055">
    <property type="entry name" value="Radical_SAM"/>
    <property type="match status" value="1"/>
</dbReference>
<evidence type="ECO:0000256" key="5">
    <source>
        <dbReference type="ARBA" id="ARBA00023014"/>
    </source>
</evidence>
<dbReference type="EMBL" id="JACNJH010000259">
    <property type="protein sequence ID" value="MBC8363136.1"/>
    <property type="molecule type" value="Genomic_DNA"/>
</dbReference>
<comment type="caution">
    <text evidence="7">The sequence shown here is derived from an EMBL/GenBank/DDBJ whole genome shotgun (WGS) entry which is preliminary data.</text>
</comment>
<keyword evidence="3" id="KW-0479">Metal-binding</keyword>
<evidence type="ECO:0000259" key="6">
    <source>
        <dbReference type="Pfam" id="PF04055"/>
    </source>
</evidence>
<comment type="cofactor">
    <cofactor evidence="1">
        <name>[4Fe-4S] cluster</name>
        <dbReference type="ChEBI" id="CHEBI:49883"/>
    </cofactor>
</comment>
<dbReference type="PANTHER" id="PTHR43409">
    <property type="entry name" value="ANAEROBIC MAGNESIUM-PROTOPORPHYRIN IX MONOMETHYL ESTER CYCLASE-RELATED"/>
    <property type="match status" value="1"/>
</dbReference>
<name>A0A8J6NZN4_9BACT</name>
<dbReference type="InterPro" id="IPR007197">
    <property type="entry name" value="rSAM"/>
</dbReference>
<dbReference type="Proteomes" id="UP000603434">
    <property type="component" value="Unassembled WGS sequence"/>
</dbReference>
<keyword evidence="4" id="KW-0408">Iron</keyword>
<evidence type="ECO:0000313" key="7">
    <source>
        <dbReference type="EMBL" id="MBC8363136.1"/>
    </source>
</evidence>
<protein>
    <submittedName>
        <fullName evidence="7">Radical SAM protein</fullName>
    </submittedName>
</protein>
<dbReference type="InterPro" id="IPR051198">
    <property type="entry name" value="BchE-like"/>
</dbReference>
<feature type="non-terminal residue" evidence="7">
    <location>
        <position position="1"/>
    </location>
</feature>
<gene>
    <name evidence="7" type="ORF">H8E23_17260</name>
</gene>
<sequence length="195" mass="22661">LIWTCNGRVDNLDDEVLAEMKASGCKMIRLGVESGSQDVLDKIRKGLTLRQIEDGFRLVKKHGIQALGGFMFGFPFDSRKTIEETISFAKRLSPDQVQFSINMCYPGTSLYDYALDKNLLLAKSFKEFDMTHGPVVKTLDMEREELGHILSRAYKEFYFRPKFIFQTLRHMKDVDEIRRVFRSLKSLIKTIRLHK</sequence>
<dbReference type="InterPro" id="IPR058240">
    <property type="entry name" value="rSAM_sf"/>
</dbReference>
<dbReference type="GO" id="GO:0046872">
    <property type="term" value="F:metal ion binding"/>
    <property type="evidence" value="ECO:0007669"/>
    <property type="project" value="UniProtKB-KW"/>
</dbReference>
<dbReference type="SUPFAM" id="SSF102114">
    <property type="entry name" value="Radical SAM enzymes"/>
    <property type="match status" value="1"/>
</dbReference>
<evidence type="ECO:0000256" key="2">
    <source>
        <dbReference type="ARBA" id="ARBA00022691"/>
    </source>
</evidence>
<evidence type="ECO:0000313" key="8">
    <source>
        <dbReference type="Proteomes" id="UP000603434"/>
    </source>
</evidence>